<dbReference type="InterPro" id="IPR001466">
    <property type="entry name" value="Beta-lactam-related"/>
</dbReference>
<dbReference type="Pfam" id="PF00144">
    <property type="entry name" value="Beta-lactamase"/>
    <property type="match status" value="1"/>
</dbReference>
<dbReference type="InterPro" id="IPR050491">
    <property type="entry name" value="AmpC-like"/>
</dbReference>
<evidence type="ECO:0000313" key="4">
    <source>
        <dbReference type="Proteomes" id="UP000642993"/>
    </source>
</evidence>
<feature type="chain" id="PRO_5036689281" evidence="1">
    <location>
        <begin position="26"/>
        <end position="370"/>
    </location>
</feature>
<dbReference type="PROSITE" id="PS51257">
    <property type="entry name" value="PROKAR_LIPOPROTEIN"/>
    <property type="match status" value="1"/>
</dbReference>
<dbReference type="EMBL" id="JACYWE010000005">
    <property type="protein sequence ID" value="MBD8506723.1"/>
    <property type="molecule type" value="Genomic_DNA"/>
</dbReference>
<evidence type="ECO:0000256" key="1">
    <source>
        <dbReference type="SAM" id="SignalP"/>
    </source>
</evidence>
<sequence>MRRRLSVMLILVAVVSGCAPDPVNAAEDLPELLAAWQARAGAVGVAMAVDAPGQPTWIGAAGLSDIDAQAPLAADDQFRIGSVTKTFTAVVMLQQAEEGKVGFDDPVARHLDGFPWGEDVTVRHLLAHTSGIPDYQRVHGFLDGQRTDRDRRWTADELIGLIADRDLGHAPGSRFAYSNTNYTLLGQVIAAVSGNPWATEVRRRILEPLGMHDTSIPSVSIPSVEGVSPELVAGYADIDADGQLDNVGGGSWPALESEGEAVGNIISTVTDLQRFAAALFRGRLLQPTSMATMLGEDDGQPLGLHRQAYVDDTAIGHSGADPGFAATMTYLPDRDITIVVLTNHGSVDPVDLVAVTARLLRRATGRAGGG</sequence>
<evidence type="ECO:0000259" key="2">
    <source>
        <dbReference type="Pfam" id="PF00144"/>
    </source>
</evidence>
<evidence type="ECO:0000313" key="3">
    <source>
        <dbReference type="EMBL" id="MBD8506723.1"/>
    </source>
</evidence>
<organism evidence="3 4">
    <name type="scientific">Lolliginicoccus lacisalsi</name>
    <dbReference type="NCBI Taxonomy" id="2742202"/>
    <lineage>
        <taxon>Bacteria</taxon>
        <taxon>Bacillati</taxon>
        <taxon>Actinomycetota</taxon>
        <taxon>Actinomycetes</taxon>
        <taxon>Mycobacteriales</taxon>
        <taxon>Hoyosellaceae</taxon>
        <taxon>Lolliginicoccus</taxon>
    </lineage>
</organism>
<dbReference type="AlphaFoldDB" id="A0A927JCD7"/>
<proteinExistence type="predicted"/>
<comment type="caution">
    <text evidence="3">The sequence shown here is derived from an EMBL/GenBank/DDBJ whole genome shotgun (WGS) entry which is preliminary data.</text>
</comment>
<dbReference type="PANTHER" id="PTHR46825:SF7">
    <property type="entry name" value="D-ALANYL-D-ALANINE CARBOXYPEPTIDASE"/>
    <property type="match status" value="1"/>
</dbReference>
<dbReference type="SUPFAM" id="SSF56601">
    <property type="entry name" value="beta-lactamase/transpeptidase-like"/>
    <property type="match status" value="1"/>
</dbReference>
<dbReference type="Gene3D" id="3.40.710.10">
    <property type="entry name" value="DD-peptidase/beta-lactamase superfamily"/>
    <property type="match status" value="1"/>
</dbReference>
<feature type="domain" description="Beta-lactamase-related" evidence="2">
    <location>
        <begin position="37"/>
        <end position="348"/>
    </location>
</feature>
<dbReference type="PANTHER" id="PTHR46825">
    <property type="entry name" value="D-ALANYL-D-ALANINE-CARBOXYPEPTIDASE/ENDOPEPTIDASE AMPH"/>
    <property type="match status" value="1"/>
</dbReference>
<protein>
    <submittedName>
        <fullName evidence="3">Beta-lactamase family protein</fullName>
    </submittedName>
</protein>
<gene>
    <name evidence="3" type="ORF">HT102_09515</name>
</gene>
<dbReference type="RefSeq" id="WP_192039194.1">
    <property type="nucleotide sequence ID" value="NZ_JACYWE010000005.1"/>
</dbReference>
<name>A0A927JCD7_9ACTN</name>
<dbReference type="InterPro" id="IPR012338">
    <property type="entry name" value="Beta-lactam/transpept-like"/>
</dbReference>
<accession>A0A927JCD7</accession>
<keyword evidence="4" id="KW-1185">Reference proteome</keyword>
<keyword evidence="1" id="KW-0732">Signal</keyword>
<reference evidence="3" key="1">
    <citation type="submission" date="2020-09" db="EMBL/GenBank/DDBJ databases">
        <title>Hoyosella lacisalsi sp. nov., a halotolerant actinobacterium isolated from soil of Lake Gudzhirganskoe.</title>
        <authorList>
            <person name="Yang Q."/>
            <person name="Guo P.Y."/>
            <person name="Liu S.W."/>
            <person name="Li F.N."/>
            <person name="Sun C.H."/>
        </authorList>
    </citation>
    <scope>NUCLEOTIDE SEQUENCE</scope>
    <source>
        <strain evidence="3">G463</strain>
    </source>
</reference>
<dbReference type="Proteomes" id="UP000642993">
    <property type="component" value="Unassembled WGS sequence"/>
</dbReference>
<feature type="signal peptide" evidence="1">
    <location>
        <begin position="1"/>
        <end position="25"/>
    </location>
</feature>